<accession>F2E7V7</accession>
<name>F2E7V7_HORVV</name>
<reference evidence="1" key="1">
    <citation type="journal article" date="2011" name="Plant Physiol.">
        <title>Comprehensive sequence analysis of 24,783 barley full-length cDNAs derived from 12 clone libraries.</title>
        <authorList>
            <person name="Matsumoto T."/>
            <person name="Tanaka T."/>
            <person name="Sakai H."/>
            <person name="Amano N."/>
            <person name="Kanamori H."/>
            <person name="Kurita K."/>
            <person name="Kikuta A."/>
            <person name="Kamiya K."/>
            <person name="Yamamoto M."/>
            <person name="Ikawa H."/>
            <person name="Fujii N."/>
            <person name="Hori K."/>
            <person name="Itoh T."/>
            <person name="Sato K."/>
        </authorList>
    </citation>
    <scope>NUCLEOTIDE SEQUENCE</scope>
</reference>
<organism evidence="1">
    <name type="scientific">Hordeum vulgare subsp. vulgare</name>
    <name type="common">Domesticated barley</name>
    <dbReference type="NCBI Taxonomy" id="112509"/>
    <lineage>
        <taxon>Eukaryota</taxon>
        <taxon>Viridiplantae</taxon>
        <taxon>Streptophyta</taxon>
        <taxon>Embryophyta</taxon>
        <taxon>Tracheophyta</taxon>
        <taxon>Spermatophyta</taxon>
        <taxon>Magnoliopsida</taxon>
        <taxon>Liliopsida</taxon>
        <taxon>Poales</taxon>
        <taxon>Poaceae</taxon>
        <taxon>BOP clade</taxon>
        <taxon>Pooideae</taxon>
        <taxon>Triticodae</taxon>
        <taxon>Triticeae</taxon>
        <taxon>Hordeinae</taxon>
        <taxon>Hordeum</taxon>
    </lineage>
</organism>
<dbReference type="EMBL" id="AK372231">
    <property type="protein sequence ID" value="BAK03429.1"/>
    <property type="molecule type" value="mRNA"/>
</dbReference>
<protein>
    <submittedName>
        <fullName evidence="1">Predicted protein</fullName>
    </submittedName>
</protein>
<evidence type="ECO:0000313" key="1">
    <source>
        <dbReference type="EMBL" id="BAK03429.1"/>
    </source>
</evidence>
<sequence>MPKVVVPFHPHFGSPFHWTYNASSGAKEAWHLAYEHSLIAAVPKAELINDWFTQMKTNLQTKYSEVIKKFEACKINDHKWIN</sequence>
<proteinExistence type="evidence at transcript level"/>
<dbReference type="AlphaFoldDB" id="F2E7V7"/>